<keyword evidence="3" id="KW-1185">Reference proteome</keyword>
<evidence type="ECO:0000256" key="1">
    <source>
        <dbReference type="SAM" id="MobiDB-lite"/>
    </source>
</evidence>
<feature type="compositionally biased region" description="Polar residues" evidence="1">
    <location>
        <begin position="9"/>
        <end position="32"/>
    </location>
</feature>
<feature type="region of interest" description="Disordered" evidence="1">
    <location>
        <begin position="1"/>
        <end position="32"/>
    </location>
</feature>
<comment type="caution">
    <text evidence="2">The sequence shown here is derived from an EMBL/GenBank/DDBJ whole genome shotgun (WGS) entry which is preliminary data.</text>
</comment>
<name>A0A164X2P5_9CRUS</name>
<sequence>MISRGLNDQVISPSSDYPTANWVFQQTKGDGE</sequence>
<evidence type="ECO:0000313" key="2">
    <source>
        <dbReference type="EMBL" id="KZS13811.1"/>
    </source>
</evidence>
<accession>A0A164X2P5</accession>
<evidence type="ECO:0000313" key="3">
    <source>
        <dbReference type="Proteomes" id="UP000076858"/>
    </source>
</evidence>
<dbReference type="Proteomes" id="UP000076858">
    <property type="component" value="Unassembled WGS sequence"/>
</dbReference>
<gene>
    <name evidence="2" type="ORF">APZ42_020980</name>
</gene>
<reference evidence="2 3" key="1">
    <citation type="submission" date="2016-03" db="EMBL/GenBank/DDBJ databases">
        <title>EvidentialGene: Evidence-directed Construction of Genes on Genomes.</title>
        <authorList>
            <person name="Gilbert D.G."/>
            <person name="Choi J.-H."/>
            <person name="Mockaitis K."/>
            <person name="Colbourne J."/>
            <person name="Pfrender M."/>
        </authorList>
    </citation>
    <scope>NUCLEOTIDE SEQUENCE [LARGE SCALE GENOMIC DNA]</scope>
    <source>
        <strain evidence="2 3">Xinb3</strain>
        <tissue evidence="2">Complete organism</tissue>
    </source>
</reference>
<dbReference type="EMBL" id="LRGB01001035">
    <property type="protein sequence ID" value="KZS13811.1"/>
    <property type="molecule type" value="Genomic_DNA"/>
</dbReference>
<proteinExistence type="predicted"/>
<protein>
    <submittedName>
        <fullName evidence="2">Uncharacterized protein</fullName>
    </submittedName>
</protein>
<organism evidence="2 3">
    <name type="scientific">Daphnia magna</name>
    <dbReference type="NCBI Taxonomy" id="35525"/>
    <lineage>
        <taxon>Eukaryota</taxon>
        <taxon>Metazoa</taxon>
        <taxon>Ecdysozoa</taxon>
        <taxon>Arthropoda</taxon>
        <taxon>Crustacea</taxon>
        <taxon>Branchiopoda</taxon>
        <taxon>Diplostraca</taxon>
        <taxon>Cladocera</taxon>
        <taxon>Anomopoda</taxon>
        <taxon>Daphniidae</taxon>
        <taxon>Daphnia</taxon>
    </lineage>
</organism>
<dbReference type="AlphaFoldDB" id="A0A164X2P5"/>